<dbReference type="PROSITE" id="PS50893">
    <property type="entry name" value="ABC_TRANSPORTER_2"/>
    <property type="match status" value="1"/>
</dbReference>
<dbReference type="AlphaFoldDB" id="C4GB75"/>
<feature type="domain" description="ABC transporter" evidence="5">
    <location>
        <begin position="4"/>
        <end position="242"/>
    </location>
</feature>
<dbReference type="EMBL" id="ACIP02000002">
    <property type="protein sequence ID" value="EEP28368.1"/>
    <property type="molecule type" value="Genomic_DNA"/>
</dbReference>
<evidence type="ECO:0000313" key="7">
    <source>
        <dbReference type="Proteomes" id="UP000003494"/>
    </source>
</evidence>
<evidence type="ECO:0000256" key="1">
    <source>
        <dbReference type="ARBA" id="ARBA00005417"/>
    </source>
</evidence>
<evidence type="ECO:0000256" key="4">
    <source>
        <dbReference type="ARBA" id="ARBA00022840"/>
    </source>
</evidence>
<keyword evidence="7" id="KW-1185">Reference proteome</keyword>
<gene>
    <name evidence="6" type="ORF">GCWU000342_01176</name>
</gene>
<evidence type="ECO:0000256" key="3">
    <source>
        <dbReference type="ARBA" id="ARBA00022741"/>
    </source>
</evidence>
<proteinExistence type="inferred from homology"/>
<dbReference type="InterPro" id="IPR017911">
    <property type="entry name" value="MacB-like_ATP-bd"/>
</dbReference>
<protein>
    <submittedName>
        <fullName evidence="6">ABC transporter, ATP-binding protein</fullName>
    </submittedName>
</protein>
<dbReference type="eggNOG" id="COG1136">
    <property type="taxonomic scope" value="Bacteria"/>
</dbReference>
<keyword evidence="4 6" id="KW-0067">ATP-binding</keyword>
<evidence type="ECO:0000313" key="6">
    <source>
        <dbReference type="EMBL" id="EEP28368.1"/>
    </source>
</evidence>
<dbReference type="PANTHER" id="PTHR42798">
    <property type="entry name" value="LIPOPROTEIN-RELEASING SYSTEM ATP-BINDING PROTEIN LOLD"/>
    <property type="match status" value="1"/>
</dbReference>
<dbReference type="GO" id="GO:0022857">
    <property type="term" value="F:transmembrane transporter activity"/>
    <property type="evidence" value="ECO:0007669"/>
    <property type="project" value="UniProtKB-ARBA"/>
</dbReference>
<dbReference type="SUPFAM" id="SSF52540">
    <property type="entry name" value="P-loop containing nucleoside triphosphate hydrolases"/>
    <property type="match status" value="1"/>
</dbReference>
<dbReference type="HOGENOM" id="CLU_000604_1_22_9"/>
<dbReference type="InterPro" id="IPR027417">
    <property type="entry name" value="P-loop_NTPase"/>
</dbReference>
<organism evidence="6 7">
    <name type="scientific">Shuttleworthella satelles DSM 14600</name>
    <dbReference type="NCBI Taxonomy" id="626523"/>
    <lineage>
        <taxon>Bacteria</taxon>
        <taxon>Bacillati</taxon>
        <taxon>Bacillota</taxon>
        <taxon>Clostridia</taxon>
        <taxon>Lachnospirales</taxon>
        <taxon>Lachnospiraceae</taxon>
        <taxon>Shuttleworthella</taxon>
    </lineage>
</organism>
<evidence type="ECO:0000256" key="2">
    <source>
        <dbReference type="ARBA" id="ARBA00022448"/>
    </source>
</evidence>
<dbReference type="SMART" id="SM00382">
    <property type="entry name" value="AAA"/>
    <property type="match status" value="1"/>
</dbReference>
<name>C4GB75_9FIRM</name>
<comment type="caution">
    <text evidence="6">The sequence shown here is derived from an EMBL/GenBank/DDBJ whole genome shotgun (WGS) entry which is preliminary data.</text>
</comment>
<keyword evidence="2" id="KW-0813">Transport</keyword>
<dbReference type="GO" id="GO:0016887">
    <property type="term" value="F:ATP hydrolysis activity"/>
    <property type="evidence" value="ECO:0007669"/>
    <property type="project" value="InterPro"/>
</dbReference>
<dbReference type="CDD" id="cd03255">
    <property type="entry name" value="ABC_MJ0796_LolCDE_FtsE"/>
    <property type="match status" value="1"/>
</dbReference>
<dbReference type="FunFam" id="3.40.50.300:FF:000032">
    <property type="entry name" value="Export ABC transporter ATP-binding protein"/>
    <property type="match status" value="1"/>
</dbReference>
<dbReference type="STRING" id="626523.GCWU000342_01176"/>
<keyword evidence="3" id="KW-0547">Nucleotide-binding</keyword>
<dbReference type="RefSeq" id="WP_006906186.1">
    <property type="nucleotide sequence ID" value="NZ_GG665866.1"/>
</dbReference>
<sequence>MKILELQDVKKTYRSRGIETQALKGVNFSVDEGEFIAIMGESGSGKTTLLNLVATLDQPTSGSIILEGQNLAHLKEKDITAFRRNELGFVFQTFNLLDQFTNRDNIYLPLVLSGVRAEEMKSRLAEIQDQLMIGDFVDKYPYEISGGQKQRIATARAIITKPALLLADEPTGSLDSASADAIMRLFTRINENAQTILMVTHSLRSASYARRVLFIKDGIVFHELYRGEEDQEAFMERIHQAQTVLRKKVLA</sequence>
<dbReference type="PANTHER" id="PTHR42798:SF7">
    <property type="entry name" value="ALPHA-D-RIBOSE 1-METHYLPHOSPHONATE 5-TRIPHOSPHATE SYNTHASE SUBUNIT PHNL"/>
    <property type="match status" value="1"/>
</dbReference>
<dbReference type="Gene3D" id="3.40.50.300">
    <property type="entry name" value="P-loop containing nucleotide triphosphate hydrolases"/>
    <property type="match status" value="1"/>
</dbReference>
<comment type="similarity">
    <text evidence="1">Belongs to the ABC transporter superfamily.</text>
</comment>
<dbReference type="InterPro" id="IPR003439">
    <property type="entry name" value="ABC_transporter-like_ATP-bd"/>
</dbReference>
<evidence type="ECO:0000259" key="5">
    <source>
        <dbReference type="PROSITE" id="PS50893"/>
    </source>
</evidence>
<dbReference type="Pfam" id="PF00005">
    <property type="entry name" value="ABC_tran"/>
    <property type="match status" value="1"/>
</dbReference>
<dbReference type="GO" id="GO:0098796">
    <property type="term" value="C:membrane protein complex"/>
    <property type="evidence" value="ECO:0007669"/>
    <property type="project" value="UniProtKB-ARBA"/>
</dbReference>
<dbReference type="GO" id="GO:0005524">
    <property type="term" value="F:ATP binding"/>
    <property type="evidence" value="ECO:0007669"/>
    <property type="project" value="UniProtKB-KW"/>
</dbReference>
<dbReference type="InterPro" id="IPR003593">
    <property type="entry name" value="AAA+_ATPase"/>
</dbReference>
<accession>C4GB75</accession>
<dbReference type="Proteomes" id="UP000003494">
    <property type="component" value="Unassembled WGS sequence"/>
</dbReference>
<reference evidence="6" key="1">
    <citation type="submission" date="2009-04" db="EMBL/GenBank/DDBJ databases">
        <authorList>
            <person name="Weinstock G."/>
            <person name="Sodergren E."/>
            <person name="Clifton S."/>
            <person name="Fulton L."/>
            <person name="Fulton B."/>
            <person name="Courtney L."/>
            <person name="Fronick C."/>
            <person name="Harrison M."/>
            <person name="Strong C."/>
            <person name="Farmer C."/>
            <person name="Delahaunty K."/>
            <person name="Markovic C."/>
            <person name="Hall O."/>
            <person name="Minx P."/>
            <person name="Tomlinson C."/>
            <person name="Mitreva M."/>
            <person name="Nelson J."/>
            <person name="Hou S."/>
            <person name="Wollam A."/>
            <person name="Pepin K.H."/>
            <person name="Johnson M."/>
            <person name="Bhonagiri V."/>
            <person name="Nash W.E."/>
            <person name="Warren W."/>
            <person name="Chinwalla A."/>
            <person name="Mardis E.R."/>
            <person name="Wilson R.K."/>
        </authorList>
    </citation>
    <scope>NUCLEOTIDE SEQUENCE [LARGE SCALE GENOMIC DNA]</scope>
    <source>
        <strain evidence="6">DSM 14600</strain>
    </source>
</reference>